<comment type="function">
    <text evidence="16">Peptidoglycan polymerase that is essential for cell division.</text>
</comment>
<keyword evidence="3" id="KW-0808">Transferase</keyword>
<dbReference type="EC" id="2.4.99.28" evidence="14"/>
<keyword evidence="19" id="KW-1185">Reference proteome</keyword>
<evidence type="ECO:0000256" key="17">
    <source>
        <dbReference type="SAM" id="Phobius"/>
    </source>
</evidence>
<keyword evidence="4 17" id="KW-0812">Transmembrane</keyword>
<keyword evidence="5" id="KW-0133">Cell shape</keyword>
<feature type="transmembrane region" description="Helical" evidence="17">
    <location>
        <begin position="170"/>
        <end position="187"/>
    </location>
</feature>
<dbReference type="GO" id="GO:0032153">
    <property type="term" value="C:cell division site"/>
    <property type="evidence" value="ECO:0007669"/>
    <property type="project" value="TreeGrafter"/>
</dbReference>
<dbReference type="GO" id="GO:0009252">
    <property type="term" value="P:peptidoglycan biosynthetic process"/>
    <property type="evidence" value="ECO:0007669"/>
    <property type="project" value="UniProtKB-KW"/>
</dbReference>
<evidence type="ECO:0000256" key="4">
    <source>
        <dbReference type="ARBA" id="ARBA00022692"/>
    </source>
</evidence>
<keyword evidence="8 17" id="KW-0472">Membrane</keyword>
<feature type="transmembrane region" description="Helical" evidence="17">
    <location>
        <begin position="302"/>
        <end position="328"/>
    </location>
</feature>
<dbReference type="GO" id="GO:0051301">
    <property type="term" value="P:cell division"/>
    <property type="evidence" value="ECO:0007669"/>
    <property type="project" value="UniProtKB-KW"/>
</dbReference>
<sequence length="406" mass="44484">MTAGRRKNSAVIKTNKHSTGAKIVKRKKRTERKAVYFDYNLLASVILLICFGLIMLYSASYYDAFRHHKGNYMFFFRKQALISLASIIMAVMISILLDYHLLAKLSGVIYVFSLILMAMVRFSPLGVESHGSKRWLNLGIQFQPSELAKIAVIVFIPTVIIKMGKQMKSLKAVVILLIIGGIQAFGAKFLTDNLSTALIIMAIACVLVYLGHPKNAPFVIALVSAAILIGVGVIILKTNVHAISGFRAQRVVTWLDPEESLADGGFQVIQGLYAIGSGGFFGKGLGNSEQKLSTIPEAQNDMIFSIICEELGVFGALLVLLMFGYLLYRLFFIAQNAPDLYGTLIVSGIFVHMALQVILNICVVLNIIPTTGITLPFISYGGTSVVFLMAEIGIALSVSRKIKFEK</sequence>
<evidence type="ECO:0000256" key="12">
    <source>
        <dbReference type="ARBA" id="ARBA00041185"/>
    </source>
</evidence>
<feature type="transmembrane region" description="Helical" evidence="17">
    <location>
        <begin position="218"/>
        <end position="236"/>
    </location>
</feature>
<feature type="transmembrane region" description="Helical" evidence="17">
    <location>
        <begin position="147"/>
        <end position="163"/>
    </location>
</feature>
<dbReference type="GO" id="GO:0008360">
    <property type="term" value="P:regulation of cell shape"/>
    <property type="evidence" value="ECO:0007669"/>
    <property type="project" value="UniProtKB-KW"/>
</dbReference>
<dbReference type="EMBL" id="CP063304">
    <property type="protein sequence ID" value="QOV20954.1"/>
    <property type="molecule type" value="Genomic_DNA"/>
</dbReference>
<keyword evidence="6" id="KW-0573">Peptidoglycan synthesis</keyword>
<evidence type="ECO:0000256" key="10">
    <source>
        <dbReference type="ARBA" id="ARBA00033270"/>
    </source>
</evidence>
<comment type="similarity">
    <text evidence="11">Belongs to the SEDS family. FtsW subfamily.</text>
</comment>
<evidence type="ECO:0000313" key="18">
    <source>
        <dbReference type="EMBL" id="QOV20954.1"/>
    </source>
</evidence>
<evidence type="ECO:0000313" key="19">
    <source>
        <dbReference type="Proteomes" id="UP000593601"/>
    </source>
</evidence>
<keyword evidence="18" id="KW-0131">Cell cycle</keyword>
<dbReference type="GO" id="GO:0015648">
    <property type="term" value="F:lipid-linked peptidoglycan transporter activity"/>
    <property type="evidence" value="ECO:0007669"/>
    <property type="project" value="TreeGrafter"/>
</dbReference>
<feature type="transmembrane region" description="Helical" evidence="17">
    <location>
        <begin position="193"/>
        <end position="211"/>
    </location>
</feature>
<dbReference type="InterPro" id="IPR001182">
    <property type="entry name" value="FtsW/RodA"/>
</dbReference>
<dbReference type="KEGG" id="bliq:INP51_06495"/>
<evidence type="ECO:0000256" key="6">
    <source>
        <dbReference type="ARBA" id="ARBA00022984"/>
    </source>
</evidence>
<dbReference type="PANTHER" id="PTHR30474:SF2">
    <property type="entry name" value="PEPTIDOGLYCAN GLYCOSYLTRANSFERASE FTSW-RELATED"/>
    <property type="match status" value="1"/>
</dbReference>
<name>A0A7M2RLU7_9FIRM</name>
<evidence type="ECO:0000256" key="16">
    <source>
        <dbReference type="ARBA" id="ARBA00049966"/>
    </source>
</evidence>
<evidence type="ECO:0000256" key="1">
    <source>
        <dbReference type="ARBA" id="ARBA00004141"/>
    </source>
</evidence>
<feature type="transmembrane region" description="Helical" evidence="17">
    <location>
        <begin position="108"/>
        <end position="127"/>
    </location>
</feature>
<evidence type="ECO:0000256" key="9">
    <source>
        <dbReference type="ARBA" id="ARBA00032370"/>
    </source>
</evidence>
<accession>A0A7M2RLU7</accession>
<evidence type="ECO:0000256" key="14">
    <source>
        <dbReference type="ARBA" id="ARBA00044770"/>
    </source>
</evidence>
<gene>
    <name evidence="18" type="ORF">INP51_06495</name>
</gene>
<dbReference type="Proteomes" id="UP000593601">
    <property type="component" value="Chromosome"/>
</dbReference>
<dbReference type="GO" id="GO:0005886">
    <property type="term" value="C:plasma membrane"/>
    <property type="evidence" value="ECO:0007669"/>
    <property type="project" value="TreeGrafter"/>
</dbReference>
<evidence type="ECO:0000256" key="11">
    <source>
        <dbReference type="ARBA" id="ARBA00038053"/>
    </source>
</evidence>
<comment type="subcellular location">
    <subcellularLocation>
        <location evidence="1">Membrane</location>
        <topology evidence="1">Multi-pass membrane protein</topology>
    </subcellularLocation>
</comment>
<evidence type="ECO:0000256" key="3">
    <source>
        <dbReference type="ARBA" id="ARBA00022679"/>
    </source>
</evidence>
<keyword evidence="2" id="KW-0328">Glycosyltransferase</keyword>
<evidence type="ECO:0000256" key="7">
    <source>
        <dbReference type="ARBA" id="ARBA00022989"/>
    </source>
</evidence>
<evidence type="ECO:0000256" key="8">
    <source>
        <dbReference type="ARBA" id="ARBA00023136"/>
    </source>
</evidence>
<feature type="transmembrane region" description="Helical" evidence="17">
    <location>
        <begin position="340"/>
        <end position="368"/>
    </location>
</feature>
<keyword evidence="7 17" id="KW-1133">Transmembrane helix</keyword>
<evidence type="ECO:0000256" key="13">
    <source>
        <dbReference type="ARBA" id="ARBA00041418"/>
    </source>
</evidence>
<feature type="transmembrane region" description="Helical" evidence="17">
    <location>
        <begin position="35"/>
        <end position="60"/>
    </location>
</feature>
<proteinExistence type="inferred from homology"/>
<reference evidence="18 19" key="1">
    <citation type="submission" date="2020-10" db="EMBL/GenBank/DDBJ databases">
        <title>Blautia liquoris sp.nov., isolated from the mud in a fermentation cellar used for the production of Chinese strong-flavoured liquor.</title>
        <authorList>
            <person name="Lu L."/>
        </authorList>
    </citation>
    <scope>NUCLEOTIDE SEQUENCE [LARGE SCALE GENOMIC DNA]</scope>
    <source>
        <strain evidence="18 19">LZLJ-3</strain>
    </source>
</reference>
<evidence type="ECO:0000256" key="5">
    <source>
        <dbReference type="ARBA" id="ARBA00022960"/>
    </source>
</evidence>
<dbReference type="AlphaFoldDB" id="A0A7M2RLU7"/>
<dbReference type="Pfam" id="PF01098">
    <property type="entry name" value="FTSW_RODA_SPOVE"/>
    <property type="match status" value="1"/>
</dbReference>
<organism evidence="18 19">
    <name type="scientific">Blautia liquoris</name>
    <dbReference type="NCBI Taxonomy" id="2779518"/>
    <lineage>
        <taxon>Bacteria</taxon>
        <taxon>Bacillati</taxon>
        <taxon>Bacillota</taxon>
        <taxon>Clostridia</taxon>
        <taxon>Lachnospirales</taxon>
        <taxon>Lachnospiraceae</taxon>
        <taxon>Blautia</taxon>
    </lineage>
</organism>
<protein>
    <recommendedName>
        <fullName evidence="12">Probable peptidoglycan glycosyltransferase FtsW</fullName>
        <ecNumber evidence="14">2.4.99.28</ecNumber>
    </recommendedName>
    <alternativeName>
        <fullName evidence="13">Cell division protein FtsW</fullName>
    </alternativeName>
    <alternativeName>
        <fullName evidence="10">Cell wall polymerase</fullName>
    </alternativeName>
    <alternativeName>
        <fullName evidence="9">Peptidoglycan polymerase</fullName>
    </alternativeName>
</protein>
<keyword evidence="18" id="KW-0132">Cell division</keyword>
<dbReference type="PANTHER" id="PTHR30474">
    <property type="entry name" value="CELL CYCLE PROTEIN"/>
    <property type="match status" value="1"/>
</dbReference>
<feature type="transmembrane region" description="Helical" evidence="17">
    <location>
        <begin position="80"/>
        <end position="101"/>
    </location>
</feature>
<feature type="transmembrane region" description="Helical" evidence="17">
    <location>
        <begin position="374"/>
        <end position="398"/>
    </location>
</feature>
<evidence type="ECO:0000256" key="2">
    <source>
        <dbReference type="ARBA" id="ARBA00022676"/>
    </source>
</evidence>
<comment type="catalytic activity">
    <reaction evidence="15">
        <text>[GlcNAc-(1-&gt;4)-Mur2Ac(oyl-L-Ala-gamma-D-Glu-L-Lys-D-Ala-D-Ala)](n)-di-trans,octa-cis-undecaprenyl diphosphate + beta-D-GlcNAc-(1-&gt;4)-Mur2Ac(oyl-L-Ala-gamma-D-Glu-L-Lys-D-Ala-D-Ala)-di-trans,octa-cis-undecaprenyl diphosphate = [GlcNAc-(1-&gt;4)-Mur2Ac(oyl-L-Ala-gamma-D-Glu-L-Lys-D-Ala-D-Ala)](n+1)-di-trans,octa-cis-undecaprenyl diphosphate + di-trans,octa-cis-undecaprenyl diphosphate + H(+)</text>
        <dbReference type="Rhea" id="RHEA:23708"/>
        <dbReference type="Rhea" id="RHEA-COMP:9602"/>
        <dbReference type="Rhea" id="RHEA-COMP:9603"/>
        <dbReference type="ChEBI" id="CHEBI:15378"/>
        <dbReference type="ChEBI" id="CHEBI:58405"/>
        <dbReference type="ChEBI" id="CHEBI:60033"/>
        <dbReference type="ChEBI" id="CHEBI:78435"/>
        <dbReference type="EC" id="2.4.99.28"/>
    </reaction>
</comment>
<evidence type="ECO:0000256" key="15">
    <source>
        <dbReference type="ARBA" id="ARBA00049902"/>
    </source>
</evidence>
<dbReference type="GO" id="GO:0008955">
    <property type="term" value="F:peptidoglycan glycosyltransferase activity"/>
    <property type="evidence" value="ECO:0007669"/>
    <property type="project" value="UniProtKB-EC"/>
</dbReference>